<evidence type="ECO:0000313" key="1">
    <source>
        <dbReference type="EMBL" id="KAK4128472.1"/>
    </source>
</evidence>
<dbReference type="AlphaFoldDB" id="A0AAN6U8Q5"/>
<dbReference type="GeneID" id="87828455"/>
<reference evidence="1" key="1">
    <citation type="journal article" date="2023" name="Mol. Phylogenet. Evol.">
        <title>Genome-scale phylogeny and comparative genomics of the fungal order Sordariales.</title>
        <authorList>
            <person name="Hensen N."/>
            <person name="Bonometti L."/>
            <person name="Westerberg I."/>
            <person name="Brannstrom I.O."/>
            <person name="Guillou S."/>
            <person name="Cros-Aarteil S."/>
            <person name="Calhoun S."/>
            <person name="Haridas S."/>
            <person name="Kuo A."/>
            <person name="Mondo S."/>
            <person name="Pangilinan J."/>
            <person name="Riley R."/>
            <person name="LaButti K."/>
            <person name="Andreopoulos B."/>
            <person name="Lipzen A."/>
            <person name="Chen C."/>
            <person name="Yan M."/>
            <person name="Daum C."/>
            <person name="Ng V."/>
            <person name="Clum A."/>
            <person name="Steindorff A."/>
            <person name="Ohm R.A."/>
            <person name="Martin F."/>
            <person name="Silar P."/>
            <person name="Natvig D.O."/>
            <person name="Lalanne C."/>
            <person name="Gautier V."/>
            <person name="Ament-Velasquez S.L."/>
            <person name="Kruys A."/>
            <person name="Hutchinson M.I."/>
            <person name="Powell A.J."/>
            <person name="Barry K."/>
            <person name="Miller A.N."/>
            <person name="Grigoriev I.V."/>
            <person name="Debuchy R."/>
            <person name="Gladieux P."/>
            <person name="Hiltunen Thoren M."/>
            <person name="Johannesson H."/>
        </authorList>
    </citation>
    <scope>NUCLEOTIDE SEQUENCE</scope>
    <source>
        <strain evidence="1">CBS 731.68</strain>
    </source>
</reference>
<protein>
    <submittedName>
        <fullName evidence="1">Uncharacterized protein</fullName>
    </submittedName>
</protein>
<dbReference type="EMBL" id="MU853223">
    <property type="protein sequence ID" value="KAK4128472.1"/>
    <property type="molecule type" value="Genomic_DNA"/>
</dbReference>
<proteinExistence type="predicted"/>
<reference evidence="1" key="2">
    <citation type="submission" date="2023-05" db="EMBL/GenBank/DDBJ databases">
        <authorList>
            <consortium name="Lawrence Berkeley National Laboratory"/>
            <person name="Steindorff A."/>
            <person name="Hensen N."/>
            <person name="Bonometti L."/>
            <person name="Westerberg I."/>
            <person name="Brannstrom I.O."/>
            <person name="Guillou S."/>
            <person name="Cros-Aarteil S."/>
            <person name="Calhoun S."/>
            <person name="Haridas S."/>
            <person name="Kuo A."/>
            <person name="Mondo S."/>
            <person name="Pangilinan J."/>
            <person name="Riley R."/>
            <person name="Labutti K."/>
            <person name="Andreopoulos B."/>
            <person name="Lipzen A."/>
            <person name="Chen C."/>
            <person name="Yanf M."/>
            <person name="Daum C."/>
            <person name="Ng V."/>
            <person name="Clum A."/>
            <person name="Ohm R."/>
            <person name="Martin F."/>
            <person name="Silar P."/>
            <person name="Natvig D."/>
            <person name="Lalanne C."/>
            <person name="Gautier V."/>
            <person name="Ament-Velasquez S.L."/>
            <person name="Kruys A."/>
            <person name="Hutchinson M.I."/>
            <person name="Powell A.J."/>
            <person name="Barry K."/>
            <person name="Miller A.N."/>
            <person name="Grigoriev I.V."/>
            <person name="Debuchy R."/>
            <person name="Gladieux P."/>
            <person name="Thoren M.H."/>
            <person name="Johannesson H."/>
        </authorList>
    </citation>
    <scope>NUCLEOTIDE SEQUENCE</scope>
    <source>
        <strain evidence="1">CBS 731.68</strain>
    </source>
</reference>
<comment type="caution">
    <text evidence="1">The sequence shown here is derived from an EMBL/GenBank/DDBJ whole genome shotgun (WGS) entry which is preliminary data.</text>
</comment>
<keyword evidence="2" id="KW-1185">Reference proteome</keyword>
<name>A0AAN6U8Q5_9PEZI</name>
<evidence type="ECO:0000313" key="2">
    <source>
        <dbReference type="Proteomes" id="UP001302602"/>
    </source>
</evidence>
<organism evidence="1 2">
    <name type="scientific">Parathielavia appendiculata</name>
    <dbReference type="NCBI Taxonomy" id="2587402"/>
    <lineage>
        <taxon>Eukaryota</taxon>
        <taxon>Fungi</taxon>
        <taxon>Dikarya</taxon>
        <taxon>Ascomycota</taxon>
        <taxon>Pezizomycotina</taxon>
        <taxon>Sordariomycetes</taxon>
        <taxon>Sordariomycetidae</taxon>
        <taxon>Sordariales</taxon>
        <taxon>Chaetomiaceae</taxon>
        <taxon>Parathielavia</taxon>
    </lineage>
</organism>
<gene>
    <name evidence="1" type="ORF">N657DRAFT_638946</name>
</gene>
<dbReference type="RefSeq" id="XP_062652243.1">
    <property type="nucleotide sequence ID" value="XM_062791686.1"/>
</dbReference>
<dbReference type="Proteomes" id="UP001302602">
    <property type="component" value="Unassembled WGS sequence"/>
</dbReference>
<sequence length="133" mass="15182">MPRVAVVLSSAVLIRRGFLTDGASVFNVIFNRCFSVTRLHPHSINLLPQYPRRTLLPGKAARLRLVQLKHERSNDGGLCMYSNYSTLGYSRQIVAYTRVYRIHRFTSLCLKDVTKWSFKLPGGDLLQRSSARL</sequence>
<accession>A0AAN6U8Q5</accession>